<reference evidence="1 2" key="1">
    <citation type="submission" date="2023-11" db="EMBL/GenBank/DDBJ databases">
        <title>From the Deep-Sea to the Surface: Bacterial Genomes Isolated from the Moytirra Hydrothermal Vent Plume.</title>
        <authorList>
            <person name="Major S.R."/>
        </authorList>
    </citation>
    <scope>NUCLEOTIDE SEQUENCE [LARGE SCALE GENOMIC DNA]</scope>
    <source>
        <strain evidence="1 2">OXR-9</strain>
        <plasmid evidence="1 2">unnamed02</plasmid>
    </source>
</reference>
<dbReference type="RefSeq" id="WP_322329887.1">
    <property type="nucleotide sequence ID" value="NZ_CP139727.1"/>
</dbReference>
<proteinExistence type="predicted"/>
<accession>A0ABZ0V683</accession>
<geneLocation type="plasmid" evidence="1 2">
    <name>unnamed02</name>
</geneLocation>
<keyword evidence="2" id="KW-1185">Reference proteome</keyword>
<evidence type="ECO:0000313" key="1">
    <source>
        <dbReference type="EMBL" id="WPZ23517.1"/>
    </source>
</evidence>
<protein>
    <submittedName>
        <fullName evidence="1">Uncharacterized protein</fullName>
    </submittedName>
</protein>
<organism evidence="1 2">
    <name type="scientific">Sulfitobacter faviae</name>
    <dbReference type="NCBI Taxonomy" id="1775881"/>
    <lineage>
        <taxon>Bacteria</taxon>
        <taxon>Pseudomonadati</taxon>
        <taxon>Pseudomonadota</taxon>
        <taxon>Alphaproteobacteria</taxon>
        <taxon>Rhodobacterales</taxon>
        <taxon>Roseobacteraceae</taxon>
        <taxon>Sulfitobacter</taxon>
    </lineage>
</organism>
<dbReference type="EMBL" id="CP139727">
    <property type="protein sequence ID" value="WPZ23517.1"/>
    <property type="molecule type" value="Genomic_DNA"/>
</dbReference>
<gene>
    <name evidence="1" type="ORF">T7987_17550</name>
</gene>
<sequence>MIEKIADFYSQRLRIDLAPASILADLSPQNETYCFAAERGGFVVCVAQGEPQESVYISLAEQIFDHLSEAQELVEILRSAHPTAAFFDFVTYPAGGEPLTKAP</sequence>
<name>A0ABZ0V683_9RHOB</name>
<dbReference type="Proteomes" id="UP001326567">
    <property type="component" value="Plasmid unnamed02"/>
</dbReference>
<keyword evidence="1" id="KW-0614">Plasmid</keyword>
<evidence type="ECO:0000313" key="2">
    <source>
        <dbReference type="Proteomes" id="UP001326567"/>
    </source>
</evidence>